<dbReference type="Proteomes" id="UP000179860">
    <property type="component" value="Chromosome 2"/>
</dbReference>
<dbReference type="Pfam" id="PF00795">
    <property type="entry name" value="CN_hydrolase"/>
    <property type="match status" value="1"/>
</dbReference>
<dbReference type="SUPFAM" id="SSF56317">
    <property type="entry name" value="Carbon-nitrogen hydrolase"/>
    <property type="match status" value="1"/>
</dbReference>
<dbReference type="STRING" id="754502.BJG93_24940"/>
<reference evidence="3" key="1">
    <citation type="submission" date="2016-09" db="EMBL/GenBank/DDBJ databases">
        <title>The Complete Genome of Burkholderia sprentiae wsm5005.</title>
        <authorList>
            <person name="De Meyer S."/>
            <person name="Wang P."/>
            <person name="Terpolilli J."/>
        </authorList>
    </citation>
    <scope>NUCLEOTIDE SEQUENCE [LARGE SCALE GENOMIC DNA]</scope>
    <source>
        <strain evidence="3">WSM5005</strain>
    </source>
</reference>
<evidence type="ECO:0000313" key="4">
    <source>
        <dbReference type="Proteomes" id="UP000179860"/>
    </source>
</evidence>
<dbReference type="GO" id="GO:0050126">
    <property type="term" value="F:N-carbamoylputrescine amidase activity"/>
    <property type="evidence" value="ECO:0007669"/>
    <property type="project" value="TreeGrafter"/>
</dbReference>
<dbReference type="EMBL" id="CP017562">
    <property type="protein sequence ID" value="APA88582.1"/>
    <property type="molecule type" value="Genomic_DNA"/>
</dbReference>
<reference evidence="3" key="2">
    <citation type="submission" date="2021-06" db="EMBL/GenBank/DDBJ databases">
        <authorList>
            <person name="Rogers T.H."/>
            <person name="Ramsay J.P."/>
            <person name="Wang P."/>
            <person name="Terpolilli J."/>
        </authorList>
    </citation>
    <scope>NUCLEOTIDE SEQUENCE</scope>
    <source>
        <strain evidence="3">WSM5005</strain>
    </source>
</reference>
<keyword evidence="4" id="KW-1185">Reference proteome</keyword>
<dbReference type="GO" id="GO:0033388">
    <property type="term" value="P:putrescine biosynthetic process from arginine"/>
    <property type="evidence" value="ECO:0007669"/>
    <property type="project" value="TreeGrafter"/>
</dbReference>
<evidence type="ECO:0000313" key="3">
    <source>
        <dbReference type="EMBL" id="APA88582.1"/>
    </source>
</evidence>
<protein>
    <submittedName>
        <fullName evidence="3">Nitrilase</fullName>
    </submittedName>
</protein>
<dbReference type="PROSITE" id="PS50263">
    <property type="entry name" value="CN_HYDROLASE"/>
    <property type="match status" value="1"/>
</dbReference>
<dbReference type="InterPro" id="IPR003010">
    <property type="entry name" value="C-N_Hydrolase"/>
</dbReference>
<accession>A0A1I9YQW0</accession>
<feature type="domain" description="CN hydrolase" evidence="2">
    <location>
        <begin position="4"/>
        <end position="251"/>
    </location>
</feature>
<gene>
    <name evidence="3" type="ORF">BJG93_24940</name>
</gene>
<sequence length="281" mass="30030">MKPILVAAAQTETVPGDLAANLIVHRRFIDEAGERGVQLVVFPELSLAGHSAGTDALRLGLPRDAAALRELAQGCSSVVAVVGFVEEAPGAQFYNSVATLYAGRVMHVHRKIALATYGRLDDGKYYGHGERLDQFTLPDDPRWQIATPICADLWNPALMHRLACDGATLCAAPVSSAVEAVGDAFDNPRGWDAVLRAHALVYGLPIAFANRVGHEGALRFWGGSRIVGPRGETLAQSESAREELVVATLDYDAVRAARFDLPTVRDARGVPALKSDIVSVS</sequence>
<dbReference type="PANTHER" id="PTHR43674:SF2">
    <property type="entry name" value="BETA-UREIDOPROPIONASE"/>
    <property type="match status" value="1"/>
</dbReference>
<dbReference type="OrthoDB" id="9803803at2"/>
<dbReference type="RefSeq" id="WP_027196073.1">
    <property type="nucleotide sequence ID" value="NZ_CP017562.2"/>
</dbReference>
<keyword evidence="1" id="KW-0378">Hydrolase</keyword>
<dbReference type="Gene3D" id="3.60.110.10">
    <property type="entry name" value="Carbon-nitrogen hydrolase"/>
    <property type="match status" value="1"/>
</dbReference>
<dbReference type="InterPro" id="IPR050345">
    <property type="entry name" value="Aliph_Amidase/BUP"/>
</dbReference>
<dbReference type="KEGG" id="pspw:BJG93_24940"/>
<dbReference type="PANTHER" id="PTHR43674">
    <property type="entry name" value="NITRILASE C965.09-RELATED"/>
    <property type="match status" value="1"/>
</dbReference>
<dbReference type="InterPro" id="IPR036526">
    <property type="entry name" value="C-N_Hydrolase_sf"/>
</dbReference>
<proteinExistence type="predicted"/>
<dbReference type="AlphaFoldDB" id="A0A1I9YQW0"/>
<evidence type="ECO:0000256" key="1">
    <source>
        <dbReference type="ARBA" id="ARBA00022801"/>
    </source>
</evidence>
<organism evidence="3 4">
    <name type="scientific">Paraburkholderia sprentiae WSM5005</name>
    <dbReference type="NCBI Taxonomy" id="754502"/>
    <lineage>
        <taxon>Bacteria</taxon>
        <taxon>Pseudomonadati</taxon>
        <taxon>Pseudomonadota</taxon>
        <taxon>Betaproteobacteria</taxon>
        <taxon>Burkholderiales</taxon>
        <taxon>Burkholderiaceae</taxon>
        <taxon>Paraburkholderia</taxon>
    </lineage>
</organism>
<evidence type="ECO:0000259" key="2">
    <source>
        <dbReference type="PROSITE" id="PS50263"/>
    </source>
</evidence>
<name>A0A1I9YQW0_9BURK</name>